<feature type="transmembrane region" description="Helical" evidence="6">
    <location>
        <begin position="314"/>
        <end position="332"/>
    </location>
</feature>
<gene>
    <name evidence="8" type="ORF">GLAREA_08538</name>
</gene>
<dbReference type="PANTHER" id="PTHR31310:SF7">
    <property type="entry name" value="PA-PHOSPHATASE RELATED-FAMILY PROTEIN DDB_G0268928"/>
    <property type="match status" value="1"/>
</dbReference>
<dbReference type="InterPro" id="IPR052185">
    <property type="entry name" value="IPC_Synthase-Related"/>
</dbReference>
<feature type="transmembrane region" description="Helical" evidence="6">
    <location>
        <begin position="242"/>
        <end position="260"/>
    </location>
</feature>
<dbReference type="KEGG" id="glz:GLAREA_08538"/>
<dbReference type="GO" id="GO:0016020">
    <property type="term" value="C:membrane"/>
    <property type="evidence" value="ECO:0007669"/>
    <property type="project" value="UniProtKB-SubCell"/>
</dbReference>
<evidence type="ECO:0000313" key="9">
    <source>
        <dbReference type="Proteomes" id="UP000016922"/>
    </source>
</evidence>
<keyword evidence="4 6" id="KW-0472">Membrane</keyword>
<dbReference type="GeneID" id="19467586"/>
<feature type="compositionally biased region" description="Basic and acidic residues" evidence="5">
    <location>
        <begin position="46"/>
        <end position="58"/>
    </location>
</feature>
<keyword evidence="2 6" id="KW-0812">Transmembrane</keyword>
<dbReference type="AlphaFoldDB" id="S3CFF5"/>
<feature type="transmembrane region" description="Helical" evidence="6">
    <location>
        <begin position="188"/>
        <end position="208"/>
    </location>
</feature>
<dbReference type="EMBL" id="KE145373">
    <property type="protein sequence ID" value="EPE24685.1"/>
    <property type="molecule type" value="Genomic_DNA"/>
</dbReference>
<evidence type="ECO:0000256" key="1">
    <source>
        <dbReference type="ARBA" id="ARBA00004141"/>
    </source>
</evidence>
<name>S3CFF5_GLAL2</name>
<evidence type="ECO:0000256" key="3">
    <source>
        <dbReference type="ARBA" id="ARBA00022989"/>
    </source>
</evidence>
<dbReference type="OrthoDB" id="2566866at2759"/>
<evidence type="ECO:0000256" key="4">
    <source>
        <dbReference type="ARBA" id="ARBA00023136"/>
    </source>
</evidence>
<feature type="domain" description="Inositolphosphotransferase Aur1/Ipt1" evidence="7">
    <location>
        <begin position="233"/>
        <end position="327"/>
    </location>
</feature>
<feature type="region of interest" description="Disordered" evidence="5">
    <location>
        <begin position="46"/>
        <end position="78"/>
    </location>
</feature>
<feature type="transmembrane region" description="Helical" evidence="6">
    <location>
        <begin position="364"/>
        <end position="388"/>
    </location>
</feature>
<accession>S3CFF5</accession>
<feature type="domain" description="Inositolphosphotransferase Aur1/Ipt1" evidence="7">
    <location>
        <begin position="155"/>
        <end position="215"/>
    </location>
</feature>
<feature type="transmembrane region" description="Helical" evidence="6">
    <location>
        <begin position="400"/>
        <end position="419"/>
    </location>
</feature>
<protein>
    <recommendedName>
        <fullName evidence="7">Inositolphosphotransferase Aur1/Ipt1 domain-containing protein</fullName>
    </recommendedName>
</protein>
<evidence type="ECO:0000259" key="7">
    <source>
        <dbReference type="Pfam" id="PF14378"/>
    </source>
</evidence>
<dbReference type="InterPro" id="IPR026841">
    <property type="entry name" value="Aur1/Ipt1"/>
</dbReference>
<dbReference type="Proteomes" id="UP000016922">
    <property type="component" value="Unassembled WGS sequence"/>
</dbReference>
<feature type="transmembrane region" description="Helical" evidence="6">
    <location>
        <begin position="6"/>
        <end position="24"/>
    </location>
</feature>
<proteinExistence type="predicted"/>
<keyword evidence="9" id="KW-1185">Reference proteome</keyword>
<evidence type="ECO:0000256" key="5">
    <source>
        <dbReference type="SAM" id="MobiDB-lite"/>
    </source>
</evidence>
<comment type="subcellular location">
    <subcellularLocation>
        <location evidence="1">Membrane</location>
        <topology evidence="1">Multi-pass membrane protein</topology>
    </subcellularLocation>
</comment>
<sequence>MGGVGAVAEPLVVIFLLFGGTWINRDFNPGRFRRRPVDQRRFSEDDLEHGGKVDRDGLVDNPLDSRSTSPSLLASEEPKWRERSIGAWGIRKRVTTPNTRRFKGYFLSRLLERFPFLVECWYWALIYWVYQLGRAASAVWIVEGTVFAARKHALQVIAVEEKMHIFWELPIQQFFMKSDFMMKWINRTYSFIHIPGSIAFLVWLFYYTNTRNRVANTRSENSPSESKESPAGPHLYEARRRTMAFCNLLAFIIFTLWPCMPPRLLSADTSDDEAGKLARSYGFIDTVHGPKGQGSIWTDNRFTNKFAAMPSLHFGYSLLIGLTIATIPLNPLHSTPISYILPGFNRSHPQLAPKLTLPSWRRMACGFIGTLYPSIILVCIVATANHFILDAVLGAMVCGVAWWGNDVLLNLLVVEDWFLAGVRIHKPERWVGEVEERSVVVN</sequence>
<dbReference type="eggNOG" id="ENOG502QTNB">
    <property type="taxonomic scope" value="Eukaryota"/>
</dbReference>
<evidence type="ECO:0000313" key="8">
    <source>
        <dbReference type="EMBL" id="EPE24685.1"/>
    </source>
</evidence>
<dbReference type="Pfam" id="PF14378">
    <property type="entry name" value="PAP2_3"/>
    <property type="match status" value="2"/>
</dbReference>
<dbReference type="PANTHER" id="PTHR31310">
    <property type="match status" value="1"/>
</dbReference>
<keyword evidence="3 6" id="KW-1133">Transmembrane helix</keyword>
<evidence type="ECO:0000256" key="2">
    <source>
        <dbReference type="ARBA" id="ARBA00022692"/>
    </source>
</evidence>
<dbReference type="OMA" id="WALRIHK"/>
<organism evidence="8 9">
    <name type="scientific">Glarea lozoyensis (strain ATCC 20868 / MF5171)</name>
    <dbReference type="NCBI Taxonomy" id="1116229"/>
    <lineage>
        <taxon>Eukaryota</taxon>
        <taxon>Fungi</taxon>
        <taxon>Dikarya</taxon>
        <taxon>Ascomycota</taxon>
        <taxon>Pezizomycotina</taxon>
        <taxon>Leotiomycetes</taxon>
        <taxon>Helotiales</taxon>
        <taxon>Helotiaceae</taxon>
        <taxon>Glarea</taxon>
    </lineage>
</organism>
<reference evidence="8 9" key="1">
    <citation type="journal article" date="2013" name="BMC Genomics">
        <title>Genomics-driven discovery of the pneumocandin biosynthetic gene cluster in the fungus Glarea lozoyensis.</title>
        <authorList>
            <person name="Chen L."/>
            <person name="Yue Q."/>
            <person name="Zhang X."/>
            <person name="Xiang M."/>
            <person name="Wang C."/>
            <person name="Li S."/>
            <person name="Che Y."/>
            <person name="Ortiz-Lopez F.J."/>
            <person name="Bills G.F."/>
            <person name="Liu X."/>
            <person name="An Z."/>
        </authorList>
    </citation>
    <scope>NUCLEOTIDE SEQUENCE [LARGE SCALE GENOMIC DNA]</scope>
    <source>
        <strain evidence="9">ATCC 20868 / MF5171</strain>
    </source>
</reference>
<dbReference type="HOGENOM" id="CLU_035756_0_0_1"/>
<evidence type="ECO:0000256" key="6">
    <source>
        <dbReference type="SAM" id="Phobius"/>
    </source>
</evidence>
<dbReference type="CDD" id="cd03386">
    <property type="entry name" value="PAP2_Aur1_like"/>
    <property type="match status" value="1"/>
</dbReference>
<dbReference type="RefSeq" id="XP_008088773.1">
    <property type="nucleotide sequence ID" value="XM_008090582.1"/>
</dbReference>
<feature type="transmembrane region" description="Helical" evidence="6">
    <location>
        <begin position="110"/>
        <end position="130"/>
    </location>
</feature>